<dbReference type="AlphaFoldDB" id="A0A7I9XGQ0"/>
<dbReference type="GO" id="GO:0003700">
    <property type="term" value="F:DNA-binding transcription factor activity"/>
    <property type="evidence" value="ECO:0007669"/>
    <property type="project" value="TreeGrafter"/>
</dbReference>
<proteinExistence type="predicted"/>
<dbReference type="PRINTS" id="PR00455">
    <property type="entry name" value="HTHTETR"/>
</dbReference>
<dbReference type="InterPro" id="IPR050109">
    <property type="entry name" value="HTH-type_TetR-like_transc_reg"/>
</dbReference>
<evidence type="ECO:0000313" key="7">
    <source>
        <dbReference type="Proteomes" id="UP000465263"/>
    </source>
</evidence>
<evidence type="ECO:0000313" key="6">
    <source>
        <dbReference type="EMBL" id="GFG68928.1"/>
    </source>
</evidence>
<gene>
    <name evidence="6" type="ORF">MSEN_06480</name>
</gene>
<dbReference type="RefSeq" id="WP_085086349.1">
    <property type="nucleotide sequence ID" value="NZ_BLKV01000001.1"/>
</dbReference>
<organism evidence="6 7">
    <name type="scientific">Mycolicibacter senuensis</name>
    <dbReference type="NCBI Taxonomy" id="386913"/>
    <lineage>
        <taxon>Bacteria</taxon>
        <taxon>Bacillati</taxon>
        <taxon>Actinomycetota</taxon>
        <taxon>Actinomycetes</taxon>
        <taxon>Mycobacteriales</taxon>
        <taxon>Mycobacteriaceae</taxon>
        <taxon>Mycolicibacter</taxon>
    </lineage>
</organism>
<dbReference type="Gene3D" id="1.10.357.10">
    <property type="entry name" value="Tetracycline Repressor, domain 2"/>
    <property type="match status" value="1"/>
</dbReference>
<evidence type="ECO:0000256" key="4">
    <source>
        <dbReference type="PROSITE-ProRule" id="PRU00335"/>
    </source>
</evidence>
<evidence type="ECO:0000259" key="5">
    <source>
        <dbReference type="PROSITE" id="PS50977"/>
    </source>
</evidence>
<dbReference type="PROSITE" id="PS50977">
    <property type="entry name" value="HTH_TETR_2"/>
    <property type="match status" value="1"/>
</dbReference>
<keyword evidence="1" id="KW-0805">Transcription regulation</keyword>
<evidence type="ECO:0000256" key="1">
    <source>
        <dbReference type="ARBA" id="ARBA00023015"/>
    </source>
</evidence>
<protein>
    <submittedName>
        <fullName evidence="6">TetR family transcriptional regulator</fullName>
    </submittedName>
</protein>
<name>A0A7I9XGQ0_9MYCO</name>
<dbReference type="GO" id="GO:0000976">
    <property type="term" value="F:transcription cis-regulatory region binding"/>
    <property type="evidence" value="ECO:0007669"/>
    <property type="project" value="TreeGrafter"/>
</dbReference>
<reference evidence="6 7" key="1">
    <citation type="journal article" date="2019" name="Emerg. Microbes Infect.">
        <title>Comprehensive subspecies identification of 175 nontuberculous mycobacteria species based on 7547 genomic profiles.</title>
        <authorList>
            <person name="Matsumoto Y."/>
            <person name="Kinjo T."/>
            <person name="Motooka D."/>
            <person name="Nabeya D."/>
            <person name="Jung N."/>
            <person name="Uechi K."/>
            <person name="Horii T."/>
            <person name="Iida T."/>
            <person name="Fujita J."/>
            <person name="Nakamura S."/>
        </authorList>
    </citation>
    <scope>NUCLEOTIDE SEQUENCE [LARGE SCALE GENOMIC DNA]</scope>
    <source>
        <strain evidence="6 7">JCM 16017</strain>
    </source>
</reference>
<feature type="DNA-binding region" description="H-T-H motif" evidence="4">
    <location>
        <begin position="42"/>
        <end position="61"/>
    </location>
</feature>
<comment type="caution">
    <text evidence="6">The sequence shown here is derived from an EMBL/GenBank/DDBJ whole genome shotgun (WGS) entry which is preliminary data.</text>
</comment>
<accession>A0A7I9XGQ0</accession>
<feature type="domain" description="HTH tetR-type" evidence="5">
    <location>
        <begin position="19"/>
        <end position="79"/>
    </location>
</feature>
<dbReference type="Proteomes" id="UP000465263">
    <property type="component" value="Unassembled WGS sequence"/>
</dbReference>
<dbReference type="EMBL" id="BLKV01000001">
    <property type="protein sequence ID" value="GFG68928.1"/>
    <property type="molecule type" value="Genomic_DNA"/>
</dbReference>
<keyword evidence="2 4" id="KW-0238">DNA-binding</keyword>
<dbReference type="Pfam" id="PF00440">
    <property type="entry name" value="TetR_N"/>
    <property type="match status" value="1"/>
</dbReference>
<keyword evidence="7" id="KW-1185">Reference proteome</keyword>
<dbReference type="InterPro" id="IPR001647">
    <property type="entry name" value="HTH_TetR"/>
</dbReference>
<dbReference type="SUPFAM" id="SSF46689">
    <property type="entry name" value="Homeodomain-like"/>
    <property type="match status" value="1"/>
</dbReference>
<sequence length="227" mass="24774">MNTDRRGRPRLTASRRPGRSARDEILDAAAELFTTIGYSGTSTRRIAEAVGMRQASLYHHFTAKEDILDALLAGTVDASLQLAAELRAEDGPAAPRLHTLVVADTAQLCGGVWNLGSLYLLPELRVERFAAFRRRREALRGHYRELSATVITQHGGPAAAEDLPFRLVESVINRRSDDGACPVDHPWTTAEAALRVLGCGGDFARIRDVTAQRLGLPEPNNRVGDGR</sequence>
<evidence type="ECO:0000256" key="2">
    <source>
        <dbReference type="ARBA" id="ARBA00023125"/>
    </source>
</evidence>
<keyword evidence="3" id="KW-0804">Transcription</keyword>
<dbReference type="OrthoDB" id="3766519at2"/>
<dbReference type="InterPro" id="IPR009057">
    <property type="entry name" value="Homeodomain-like_sf"/>
</dbReference>
<dbReference type="PANTHER" id="PTHR30055">
    <property type="entry name" value="HTH-TYPE TRANSCRIPTIONAL REGULATOR RUTR"/>
    <property type="match status" value="1"/>
</dbReference>
<evidence type="ECO:0000256" key="3">
    <source>
        <dbReference type="ARBA" id="ARBA00023163"/>
    </source>
</evidence>
<dbReference type="PANTHER" id="PTHR30055:SF234">
    <property type="entry name" value="HTH-TYPE TRANSCRIPTIONAL REGULATOR BETI"/>
    <property type="match status" value="1"/>
</dbReference>